<feature type="transmembrane region" description="Helical" evidence="9">
    <location>
        <begin position="475"/>
        <end position="499"/>
    </location>
</feature>
<feature type="transmembrane region" description="Helical" evidence="9">
    <location>
        <begin position="341"/>
        <end position="360"/>
    </location>
</feature>
<keyword evidence="6 9" id="KW-0812">Transmembrane</keyword>
<evidence type="ECO:0000256" key="1">
    <source>
        <dbReference type="ARBA" id="ARBA00004429"/>
    </source>
</evidence>
<dbReference type="AlphaFoldDB" id="A0A2D2LTI6"/>
<sequence>MSRFFIDRPIFAWVIVMLIMLMGILAIFKLPIEQYPRIAPPTISISATYPGASAQTIEDSVTQVIEQKMKGLDGLMYMSSSSSSSGSAQITLTFENGTDPDTAQVQVQNKLQSAMSSLPEMVQRMGVNVNKSTSGFLMVLAMTSEDGSMDRADIADYLNSNLVDQLSRVEGVGNVNVFGSAYAMRIWLDPEKLRTYGLIPSDITSAIQAQNAQVSAGQLGQMPTDEARQTINATVTVQSYLQTPEQFRNILLKSNTNGAKIRLGDVAKVEIGSESYSQIARYNGKDAAGIGISLSSGANALSTRDAVEAKLKELEPNFPAGLKASVAYDTTPFVRLSIEEVVRTLAEAIALVFLVMFLFLQSWRATIIPTLAVPVVILGTFGILYAFGYTINVLTLFAMVLSIGLLVDDAIVVVENVERLLEENPDMTPLEATRESMREISKVVIGIALILSAVFLPMAFFGGSTGVIYRQFSVTLISSMALSALVALIFTPALCATILKRTKAHDKHGGHQTGFFGAFNRMFMRLSKGYESFVGRSIKMRWLYMIPYALVIVALVFLFTRIPSSFIPEEDQGVLLTLVQLPAGSTQNQTQAVMEKVNAYYKTQEKDLVESVFMVNGFSFAGQGQNMGLAFIRLKDWDERPGKENTAQSIAKRAMGYFMTQVNEAQVYAISPPAIQGLGTATGFDLQLQDSGNLGHEGLLQARNMLLGMAAQNKQVSGVRPNGQEDSPQYKVNVNYDAAAAMGVAPSLINSVLSTAWGSSYVNDFMDRGRIKKVYMQGEAESRTTPEDINKWYVRNSNNQMVPFSSFATGEWQYGSPTLTRYNSLSSMNLQGNAAPGLSTGQAMAAMEQMIAKLPKGISYEWTGLSLEEKKSGAQAPMLYAISIVVVFLCLAALYESWSIPFAVLLVVPLGVLGAALFTGLRGLSNDIYLQVGLLTVVGLSAKNAILIIEFAKERQDLGHNLYDSVTVAARQRLRPIIMTSLAFGIGVVPLFLATGAGSGSQNAIGTSVLGGVVSATILGVFFIPMFYVWIRSLIKGNKPHHPNDGNDGNNGDLEPVSPYSPNAAEPVAVTQPTQVSLYKPDGGSPSNHQ</sequence>
<dbReference type="Gene3D" id="3.30.70.1430">
    <property type="entry name" value="Multidrug efflux transporter AcrB pore domain"/>
    <property type="match status" value="2"/>
</dbReference>
<keyword evidence="4" id="KW-1003">Cell membrane</keyword>
<feature type="transmembrane region" description="Helical" evidence="9">
    <location>
        <begin position="902"/>
        <end position="922"/>
    </location>
</feature>
<dbReference type="SUPFAM" id="SSF82693">
    <property type="entry name" value="Multidrug efflux transporter AcrB pore domain, PN1, PN2, PC1 and PC2 subdomains"/>
    <property type="match status" value="4"/>
</dbReference>
<dbReference type="Gene3D" id="3.30.2090.10">
    <property type="entry name" value="Multidrug efflux transporter AcrB TolC docking domain, DN and DC subdomains"/>
    <property type="match status" value="2"/>
</dbReference>
<dbReference type="NCBIfam" id="NF000282">
    <property type="entry name" value="RND_permease_1"/>
    <property type="match status" value="1"/>
</dbReference>
<dbReference type="FunFam" id="3.30.70.1430:FF:000001">
    <property type="entry name" value="Efflux pump membrane transporter"/>
    <property type="match status" value="1"/>
</dbReference>
<dbReference type="FunFam" id="3.30.70.1430:FF:000002">
    <property type="entry name" value="Efflux pump membrane transporter"/>
    <property type="match status" value="1"/>
</dbReference>
<feature type="region of interest" description="Disordered" evidence="10">
    <location>
        <begin position="1041"/>
        <end position="1090"/>
    </location>
</feature>
<dbReference type="SUPFAM" id="SSF82866">
    <property type="entry name" value="Multidrug efflux transporter AcrB transmembrane domain"/>
    <property type="match status" value="2"/>
</dbReference>
<keyword evidence="8 9" id="KW-0472">Membrane</keyword>
<feature type="transmembrane region" description="Helical" evidence="9">
    <location>
        <begin position="878"/>
        <end position="895"/>
    </location>
</feature>
<dbReference type="Gene3D" id="1.20.1640.10">
    <property type="entry name" value="Multidrug efflux transporter AcrB transmembrane domain"/>
    <property type="match status" value="2"/>
</dbReference>
<dbReference type="PANTHER" id="PTHR32063:SF13">
    <property type="entry name" value="MULTIDRUG EFFLUX PUMP SUBUNIT ACRB-RELATED"/>
    <property type="match status" value="1"/>
</dbReference>
<dbReference type="GO" id="GO:0005886">
    <property type="term" value="C:plasma membrane"/>
    <property type="evidence" value="ECO:0007669"/>
    <property type="project" value="UniProtKB-SubCell"/>
</dbReference>
<dbReference type="Pfam" id="PF00873">
    <property type="entry name" value="ACR_tran"/>
    <property type="match status" value="1"/>
</dbReference>
<evidence type="ECO:0000256" key="8">
    <source>
        <dbReference type="ARBA" id="ARBA00023136"/>
    </source>
</evidence>
<accession>A0A2D2LTI6</accession>
<dbReference type="FunFam" id="1.20.1640.10:FF:000001">
    <property type="entry name" value="Efflux pump membrane transporter"/>
    <property type="match status" value="1"/>
</dbReference>
<evidence type="ECO:0000256" key="9">
    <source>
        <dbReference type="RuleBase" id="RU364070"/>
    </source>
</evidence>
<feature type="transmembrane region" description="Helical" evidence="9">
    <location>
        <begin position="542"/>
        <end position="560"/>
    </location>
</feature>
<feature type="transmembrane region" description="Helical" evidence="9">
    <location>
        <begin position="443"/>
        <end position="469"/>
    </location>
</feature>
<dbReference type="GO" id="GO:0042910">
    <property type="term" value="F:xenobiotic transmembrane transporter activity"/>
    <property type="evidence" value="ECO:0007669"/>
    <property type="project" value="TreeGrafter"/>
</dbReference>
<dbReference type="GO" id="GO:0015562">
    <property type="term" value="F:efflux transmembrane transporter activity"/>
    <property type="evidence" value="ECO:0007669"/>
    <property type="project" value="InterPro"/>
</dbReference>
<dbReference type="FunFam" id="3.30.2090.10:FF:000002">
    <property type="entry name" value="Efflux pump membrane transporter"/>
    <property type="match status" value="1"/>
</dbReference>
<evidence type="ECO:0000256" key="2">
    <source>
        <dbReference type="ARBA" id="ARBA00010942"/>
    </source>
</evidence>
<dbReference type="PRINTS" id="PR00702">
    <property type="entry name" value="ACRIFLAVINRP"/>
</dbReference>
<dbReference type="NCBIfam" id="TIGR00915">
    <property type="entry name" value="2A0602"/>
    <property type="match status" value="1"/>
</dbReference>
<dbReference type="EMBL" id="CP024443">
    <property type="protein sequence ID" value="ATR78326.1"/>
    <property type="molecule type" value="Genomic_DNA"/>
</dbReference>
<evidence type="ECO:0000313" key="12">
    <source>
        <dbReference type="Proteomes" id="UP000229340"/>
    </source>
</evidence>
<feature type="transmembrane region" description="Helical" evidence="9">
    <location>
        <begin position="12"/>
        <end position="32"/>
    </location>
</feature>
<reference evidence="12" key="1">
    <citation type="submission" date="2017-11" db="EMBL/GenBank/DDBJ databases">
        <title>Complete genome sequence of Moraxella osloensis NP7 isolated from human skin.</title>
        <authorList>
            <person name="Lee K."/>
            <person name="Lim J.Y."/>
            <person name="Hwang I."/>
        </authorList>
    </citation>
    <scope>NUCLEOTIDE SEQUENCE [LARGE SCALE GENOMIC DNA]</scope>
    <source>
        <strain evidence="12">NP7</strain>
    </source>
</reference>
<feature type="transmembrane region" description="Helical" evidence="9">
    <location>
        <begin position="928"/>
        <end position="949"/>
    </location>
</feature>
<dbReference type="InterPro" id="IPR027463">
    <property type="entry name" value="AcrB_DN_DC_subdom"/>
</dbReference>
<comment type="similarity">
    <text evidence="2 9">Belongs to the resistance-nodulation-cell division (RND) (TC 2.A.6) family.</text>
</comment>
<evidence type="ECO:0000256" key="7">
    <source>
        <dbReference type="ARBA" id="ARBA00022989"/>
    </source>
</evidence>
<feature type="transmembrane region" description="Helical" evidence="9">
    <location>
        <begin position="977"/>
        <end position="997"/>
    </location>
</feature>
<keyword evidence="5 9" id="KW-0997">Cell inner membrane</keyword>
<keyword evidence="7 9" id="KW-1133">Transmembrane helix</keyword>
<dbReference type="Gene3D" id="3.30.70.1320">
    <property type="entry name" value="Multidrug efflux transporter AcrB pore domain like"/>
    <property type="match status" value="1"/>
</dbReference>
<dbReference type="Proteomes" id="UP000229340">
    <property type="component" value="Chromosome"/>
</dbReference>
<dbReference type="GO" id="GO:0009636">
    <property type="term" value="P:response to toxic substance"/>
    <property type="evidence" value="ECO:0007669"/>
    <property type="project" value="UniProtKB-ARBA"/>
</dbReference>
<feature type="transmembrane region" description="Helical" evidence="9">
    <location>
        <begin position="367"/>
        <end position="387"/>
    </location>
</feature>
<organism evidence="11 12">
    <name type="scientific">Faucicola osloensis</name>
    <name type="common">Moraxella osloensis</name>
    <dbReference type="NCBI Taxonomy" id="34062"/>
    <lineage>
        <taxon>Bacteria</taxon>
        <taxon>Pseudomonadati</taxon>
        <taxon>Pseudomonadota</taxon>
        <taxon>Gammaproteobacteria</taxon>
        <taxon>Moraxellales</taxon>
        <taxon>Moraxellaceae</taxon>
        <taxon>Faucicola</taxon>
    </lineage>
</organism>
<dbReference type="InterPro" id="IPR004764">
    <property type="entry name" value="MdtF-like"/>
</dbReference>
<feature type="transmembrane region" description="Helical" evidence="9">
    <location>
        <begin position="1009"/>
        <end position="1031"/>
    </location>
</feature>
<evidence type="ECO:0000256" key="5">
    <source>
        <dbReference type="ARBA" id="ARBA00022519"/>
    </source>
</evidence>
<protein>
    <recommendedName>
        <fullName evidence="9">Efflux pump membrane transporter</fullName>
    </recommendedName>
</protein>
<dbReference type="RefSeq" id="WP_100269653.1">
    <property type="nucleotide sequence ID" value="NZ_CP024443.1"/>
</dbReference>
<dbReference type="Gene3D" id="3.30.70.1440">
    <property type="entry name" value="Multidrug efflux transporter AcrB pore domain"/>
    <property type="match status" value="1"/>
</dbReference>
<evidence type="ECO:0000256" key="4">
    <source>
        <dbReference type="ARBA" id="ARBA00022475"/>
    </source>
</evidence>
<comment type="subcellular location">
    <subcellularLocation>
        <location evidence="1 9">Cell inner membrane</location>
        <topology evidence="1 9">Multi-pass membrane protein</topology>
    </subcellularLocation>
</comment>
<dbReference type="SUPFAM" id="SSF82714">
    <property type="entry name" value="Multidrug efflux transporter AcrB TolC docking domain, DN and DC subdomains"/>
    <property type="match status" value="2"/>
</dbReference>
<dbReference type="STRING" id="34062.AXE82_09915"/>
<evidence type="ECO:0000256" key="3">
    <source>
        <dbReference type="ARBA" id="ARBA00022448"/>
    </source>
</evidence>
<dbReference type="PANTHER" id="PTHR32063">
    <property type="match status" value="1"/>
</dbReference>
<evidence type="ECO:0000256" key="10">
    <source>
        <dbReference type="SAM" id="MobiDB-lite"/>
    </source>
</evidence>
<proteinExistence type="inferred from homology"/>
<evidence type="ECO:0000313" key="11">
    <source>
        <dbReference type="EMBL" id="ATR78326.1"/>
    </source>
</evidence>
<evidence type="ECO:0000256" key="6">
    <source>
        <dbReference type="ARBA" id="ARBA00022692"/>
    </source>
</evidence>
<gene>
    <name evidence="11" type="ORF">NP7_03040</name>
</gene>
<dbReference type="InterPro" id="IPR001036">
    <property type="entry name" value="Acrflvin-R"/>
</dbReference>
<name>A0A2D2LTI6_FAUOS</name>
<comment type="caution">
    <text evidence="9">Lacks conserved residue(s) required for the propagation of feature annotation.</text>
</comment>
<keyword evidence="3 9" id="KW-0813">Transport</keyword>